<dbReference type="Pfam" id="PF00650">
    <property type="entry name" value="CRAL_TRIO"/>
    <property type="match status" value="1"/>
</dbReference>
<reference evidence="4" key="1">
    <citation type="submission" date="2013-02" db="EMBL/GenBank/DDBJ databases">
        <authorList>
            <person name="Hughes D."/>
        </authorList>
    </citation>
    <scope>NUCLEOTIDE SEQUENCE</scope>
    <source>
        <strain>Durham</strain>
        <strain evidence="4">NC isolate 2 -- Noor lab</strain>
    </source>
</reference>
<dbReference type="STRING" id="36166.T1GZ78"/>
<evidence type="ECO:0000313" key="4">
    <source>
        <dbReference type="Proteomes" id="UP000015102"/>
    </source>
</evidence>
<organism evidence="3 4">
    <name type="scientific">Megaselia scalaris</name>
    <name type="common">Humpbacked fly</name>
    <name type="synonym">Phora scalaris</name>
    <dbReference type="NCBI Taxonomy" id="36166"/>
    <lineage>
        <taxon>Eukaryota</taxon>
        <taxon>Metazoa</taxon>
        <taxon>Ecdysozoa</taxon>
        <taxon>Arthropoda</taxon>
        <taxon>Hexapoda</taxon>
        <taxon>Insecta</taxon>
        <taxon>Pterygota</taxon>
        <taxon>Neoptera</taxon>
        <taxon>Endopterygota</taxon>
        <taxon>Diptera</taxon>
        <taxon>Brachycera</taxon>
        <taxon>Muscomorpha</taxon>
        <taxon>Platypezoidea</taxon>
        <taxon>Phoridae</taxon>
        <taxon>Megaseliini</taxon>
        <taxon>Megaselia</taxon>
    </lineage>
</organism>
<proteinExistence type="predicted"/>
<dbReference type="EMBL" id="CAQQ02118594">
    <property type="status" value="NOT_ANNOTATED_CDS"/>
    <property type="molecule type" value="Genomic_DNA"/>
</dbReference>
<evidence type="ECO:0000256" key="1">
    <source>
        <dbReference type="SAM" id="MobiDB-lite"/>
    </source>
</evidence>
<protein>
    <recommendedName>
        <fullName evidence="2">CRAL-TRIO domain-containing protein</fullName>
    </recommendedName>
</protein>
<dbReference type="Gene3D" id="1.20.5.1200">
    <property type="entry name" value="Alpha-tocopherol transfer"/>
    <property type="match status" value="1"/>
</dbReference>
<reference evidence="3" key="2">
    <citation type="submission" date="2015-06" db="UniProtKB">
        <authorList>
            <consortium name="EnsemblMetazoa"/>
        </authorList>
    </citation>
    <scope>IDENTIFICATION</scope>
</reference>
<dbReference type="Proteomes" id="UP000015102">
    <property type="component" value="Unassembled WGS sequence"/>
</dbReference>
<accession>T1GZ78</accession>
<feature type="domain" description="CRAL-TRIO" evidence="2">
    <location>
        <begin position="3"/>
        <end position="33"/>
    </location>
</feature>
<dbReference type="SUPFAM" id="SSF52087">
    <property type="entry name" value="CRAL/TRIO domain"/>
    <property type="match status" value="1"/>
</dbReference>
<dbReference type="GO" id="GO:1902936">
    <property type="term" value="F:phosphatidylinositol bisphosphate binding"/>
    <property type="evidence" value="ECO:0007669"/>
    <property type="project" value="TreeGrafter"/>
</dbReference>
<feature type="region of interest" description="Disordered" evidence="1">
    <location>
        <begin position="68"/>
        <end position="91"/>
    </location>
</feature>
<dbReference type="PANTHER" id="PTHR10174">
    <property type="entry name" value="ALPHA-TOCOPHEROL TRANSFER PROTEIN-RELATED"/>
    <property type="match status" value="1"/>
</dbReference>
<dbReference type="PANTHER" id="PTHR10174:SF224">
    <property type="entry name" value="RETINOL-BINDING PROTEIN PINTA"/>
    <property type="match status" value="1"/>
</dbReference>
<name>T1GZ78_MEGSC</name>
<evidence type="ECO:0000313" key="3">
    <source>
        <dbReference type="EnsemblMetazoa" id="MESCA009176-PA"/>
    </source>
</evidence>
<dbReference type="EnsemblMetazoa" id="MESCA009176-RA">
    <property type="protein sequence ID" value="MESCA009176-PA"/>
    <property type="gene ID" value="MESCA009176"/>
</dbReference>
<dbReference type="InterPro" id="IPR036865">
    <property type="entry name" value="CRAL-TRIO_dom_sf"/>
</dbReference>
<dbReference type="InterPro" id="IPR001251">
    <property type="entry name" value="CRAL-TRIO_dom"/>
</dbReference>
<keyword evidence="4" id="KW-1185">Reference proteome</keyword>
<dbReference type="HOGENOM" id="CLU_2429581_0_0_1"/>
<dbReference type="GO" id="GO:0016020">
    <property type="term" value="C:membrane"/>
    <property type="evidence" value="ECO:0007669"/>
    <property type="project" value="TreeGrafter"/>
</dbReference>
<sequence length="91" mass="10573">MILKNKIFFIHGNNMDSLYEQIPKEYLPVEYGGNNGSYDDLVKDLENKFYSYRDYFLEEEKFVSNENKRVGGPADGNLFGSEGSFRKLNVD</sequence>
<dbReference type="AlphaFoldDB" id="T1GZ78"/>
<evidence type="ECO:0000259" key="2">
    <source>
        <dbReference type="Pfam" id="PF00650"/>
    </source>
</evidence>